<evidence type="ECO:0000256" key="2">
    <source>
        <dbReference type="SAM" id="MobiDB-lite"/>
    </source>
</evidence>
<keyword evidence="1" id="KW-0175">Coiled coil</keyword>
<feature type="region of interest" description="Disordered" evidence="2">
    <location>
        <begin position="135"/>
        <end position="160"/>
    </location>
</feature>
<dbReference type="GeneID" id="75911841"/>
<dbReference type="AlphaFoldDB" id="A0AAD5EEX2"/>
<gene>
    <name evidence="3" type="ORF">K450DRAFT_226075</name>
</gene>
<organism evidence="3 4">
    <name type="scientific">Umbelopsis ramanniana AG</name>
    <dbReference type="NCBI Taxonomy" id="1314678"/>
    <lineage>
        <taxon>Eukaryota</taxon>
        <taxon>Fungi</taxon>
        <taxon>Fungi incertae sedis</taxon>
        <taxon>Mucoromycota</taxon>
        <taxon>Mucoromycotina</taxon>
        <taxon>Umbelopsidomycetes</taxon>
        <taxon>Umbelopsidales</taxon>
        <taxon>Umbelopsidaceae</taxon>
        <taxon>Umbelopsis</taxon>
    </lineage>
</organism>
<feature type="coiled-coil region" evidence="1">
    <location>
        <begin position="59"/>
        <end position="86"/>
    </location>
</feature>
<sequence>MDIDDDSFAEDFDEDLVRAVEEQESQYFGNYTTSYADKAELTKREDIQLESHGGEGDELSRLKTQLLQKERQISEQRALLEQLRTSIRYENESKVSMEQQMANKDKLIANKDGELLSARQQIRMLDGRLRLHAKAGEQQKEPKANWDKEQSLPPSTADVDGLASRKRQHRALPTSMFLGPKIKRPKVLPRTKTPEVEAVNYQMQETHVTSPKKENEKATINEKEKLLRSLLCDTFYESEQQDIAMDASIIGNTAQLTQLYDMFIKRFTPLQDEDMERELQDLSLLLFECLVEAPNVSLSWTLRQFTNIFSQYIMITQRNRTIKLLQPAIHALHTLTRQYDAVKEQLLRTQVQDKEKAALNNLLLSISFFPSPDFESQYKEAYEKREAIANLKHEPLINMDAYMASYNITLSDLEYDSEKDKMLSHKALLDILGIFHGAFTSVQPGQSECLYFLRDKSFISLLHVDRPVVIIQHTLQVILDQLTACCMPVHLATSDHLALSGSEKLVTEPLIEQLSNNVDNFRSILDCMTDLIKYKCKDEREEIEWQSVRLTVVNIIDIVVSSDSSSELSDEMQLVLVMISTYLNMEIESTVSQRKTRLTAKSKLTLNLSVTIVYQLFQQTPVQTIHENLDSVLKETLKKSMSGLKAIKDQWDSGDAVLIDDILQIIDGPADVKMEVTAV</sequence>
<dbReference type="Proteomes" id="UP001206595">
    <property type="component" value="Unassembled WGS sequence"/>
</dbReference>
<proteinExistence type="predicted"/>
<protein>
    <submittedName>
        <fullName evidence="3">Uncharacterized protein</fullName>
    </submittedName>
</protein>
<reference evidence="3" key="2">
    <citation type="journal article" date="2022" name="Proc. Natl. Acad. Sci. U.S.A.">
        <title>Diploid-dominant life cycles characterize the early evolution of Fungi.</title>
        <authorList>
            <person name="Amses K.R."/>
            <person name="Simmons D.R."/>
            <person name="Longcore J.E."/>
            <person name="Mondo S.J."/>
            <person name="Seto K."/>
            <person name="Jeronimo G.H."/>
            <person name="Bonds A.E."/>
            <person name="Quandt C.A."/>
            <person name="Davis W.J."/>
            <person name="Chang Y."/>
            <person name="Federici B.A."/>
            <person name="Kuo A."/>
            <person name="LaButti K."/>
            <person name="Pangilinan J."/>
            <person name="Andreopoulos W."/>
            <person name="Tritt A."/>
            <person name="Riley R."/>
            <person name="Hundley H."/>
            <person name="Johnson J."/>
            <person name="Lipzen A."/>
            <person name="Barry K."/>
            <person name="Lang B.F."/>
            <person name="Cuomo C.A."/>
            <person name="Buchler N.E."/>
            <person name="Grigoriev I.V."/>
            <person name="Spatafora J.W."/>
            <person name="Stajich J.E."/>
            <person name="James T.Y."/>
        </authorList>
    </citation>
    <scope>NUCLEOTIDE SEQUENCE</scope>
    <source>
        <strain evidence="3">AG</strain>
    </source>
</reference>
<evidence type="ECO:0000313" key="4">
    <source>
        <dbReference type="Proteomes" id="UP001206595"/>
    </source>
</evidence>
<accession>A0AAD5EEX2</accession>
<dbReference type="RefSeq" id="XP_051447610.1">
    <property type="nucleotide sequence ID" value="XM_051586493.1"/>
</dbReference>
<evidence type="ECO:0000256" key="1">
    <source>
        <dbReference type="SAM" id="Coils"/>
    </source>
</evidence>
<dbReference type="EMBL" id="MU620899">
    <property type="protein sequence ID" value="KAI8582606.1"/>
    <property type="molecule type" value="Genomic_DNA"/>
</dbReference>
<name>A0AAD5EEX2_UMBRA</name>
<keyword evidence="4" id="KW-1185">Reference proteome</keyword>
<evidence type="ECO:0000313" key="3">
    <source>
        <dbReference type="EMBL" id="KAI8582606.1"/>
    </source>
</evidence>
<comment type="caution">
    <text evidence="3">The sequence shown here is derived from an EMBL/GenBank/DDBJ whole genome shotgun (WGS) entry which is preliminary data.</text>
</comment>
<reference evidence="3" key="1">
    <citation type="submission" date="2021-06" db="EMBL/GenBank/DDBJ databases">
        <authorList>
            <consortium name="DOE Joint Genome Institute"/>
            <person name="Mondo S.J."/>
            <person name="Amses K.R."/>
            <person name="Simmons D.R."/>
            <person name="Longcore J.E."/>
            <person name="Seto K."/>
            <person name="Alves G.H."/>
            <person name="Bonds A.E."/>
            <person name="Quandt C.A."/>
            <person name="Davis W.J."/>
            <person name="Chang Y."/>
            <person name="Letcher P.M."/>
            <person name="Powell M.J."/>
            <person name="Kuo A."/>
            <person name="Labutti K."/>
            <person name="Pangilinan J."/>
            <person name="Andreopoulos W."/>
            <person name="Tritt A."/>
            <person name="Riley R."/>
            <person name="Hundley H."/>
            <person name="Johnson J."/>
            <person name="Lipzen A."/>
            <person name="Barry K."/>
            <person name="Berbee M.L."/>
            <person name="Buchler N.E."/>
            <person name="Grigoriev I.V."/>
            <person name="Spatafora J.W."/>
            <person name="Stajich J.E."/>
            <person name="James T.Y."/>
        </authorList>
    </citation>
    <scope>NUCLEOTIDE SEQUENCE</scope>
    <source>
        <strain evidence="3">AG</strain>
    </source>
</reference>
<feature type="compositionally biased region" description="Basic and acidic residues" evidence="2">
    <location>
        <begin position="135"/>
        <end position="150"/>
    </location>
</feature>